<organism evidence="1 2">
    <name type="scientific">Hyaloscypha bicolor E</name>
    <dbReference type="NCBI Taxonomy" id="1095630"/>
    <lineage>
        <taxon>Eukaryota</taxon>
        <taxon>Fungi</taxon>
        <taxon>Dikarya</taxon>
        <taxon>Ascomycota</taxon>
        <taxon>Pezizomycotina</taxon>
        <taxon>Leotiomycetes</taxon>
        <taxon>Helotiales</taxon>
        <taxon>Hyaloscyphaceae</taxon>
        <taxon>Hyaloscypha</taxon>
        <taxon>Hyaloscypha bicolor</taxon>
    </lineage>
</organism>
<dbReference type="RefSeq" id="XP_024744135.1">
    <property type="nucleotide sequence ID" value="XM_024888857.1"/>
</dbReference>
<dbReference type="EMBL" id="KZ613740">
    <property type="protein sequence ID" value="PMD67231.1"/>
    <property type="molecule type" value="Genomic_DNA"/>
</dbReference>
<dbReference type="GeneID" id="36596933"/>
<evidence type="ECO:0000313" key="2">
    <source>
        <dbReference type="Proteomes" id="UP000235371"/>
    </source>
</evidence>
<dbReference type="InParanoid" id="A0A2J6TW68"/>
<name>A0A2J6TW68_9HELO</name>
<reference evidence="1 2" key="1">
    <citation type="submission" date="2016-04" db="EMBL/GenBank/DDBJ databases">
        <title>A degradative enzymes factory behind the ericoid mycorrhizal symbiosis.</title>
        <authorList>
            <consortium name="DOE Joint Genome Institute"/>
            <person name="Martino E."/>
            <person name="Morin E."/>
            <person name="Grelet G."/>
            <person name="Kuo A."/>
            <person name="Kohler A."/>
            <person name="Daghino S."/>
            <person name="Barry K."/>
            <person name="Choi C."/>
            <person name="Cichocki N."/>
            <person name="Clum A."/>
            <person name="Copeland A."/>
            <person name="Hainaut M."/>
            <person name="Haridas S."/>
            <person name="Labutti K."/>
            <person name="Lindquist E."/>
            <person name="Lipzen A."/>
            <person name="Khouja H.-R."/>
            <person name="Murat C."/>
            <person name="Ohm R."/>
            <person name="Olson A."/>
            <person name="Spatafora J."/>
            <person name="Veneault-Fourrey C."/>
            <person name="Henrissat B."/>
            <person name="Grigoriev I."/>
            <person name="Martin F."/>
            <person name="Perotto S."/>
        </authorList>
    </citation>
    <scope>NUCLEOTIDE SEQUENCE [LARGE SCALE GENOMIC DNA]</scope>
    <source>
        <strain evidence="1 2">E</strain>
    </source>
</reference>
<sequence>MKYRCQGSLMPSNSSGVLKTKTFEYLFQCGRASHLHRHDLERVSDVKSTPSNIYPAKALGTTPPFEVLDANSDSEARCMKISGPNVSNGGFMNSSAGTAFTRPPHDAMLVTETSISLPGPLIPQEKSLACGLFLSSSLIAEKGGFTSEGNSVACELFLISTRMPEQGEIYLSYLHSSLTNYDSTNSFLLSAKSNAPVVIFVLQVPFLPNATTLEQATTDFSYPIRLLQNNEASLQSESRVEILRNCRKTSVAFHREK</sequence>
<gene>
    <name evidence="1" type="ORF">K444DRAFT_9992</name>
</gene>
<keyword evidence="2" id="KW-1185">Reference proteome</keyword>
<dbReference type="AlphaFoldDB" id="A0A2J6TW68"/>
<protein>
    <submittedName>
        <fullName evidence="1">Uncharacterized protein</fullName>
    </submittedName>
</protein>
<evidence type="ECO:0000313" key="1">
    <source>
        <dbReference type="EMBL" id="PMD67231.1"/>
    </source>
</evidence>
<dbReference type="Proteomes" id="UP000235371">
    <property type="component" value="Unassembled WGS sequence"/>
</dbReference>
<proteinExistence type="predicted"/>
<accession>A0A2J6TW68</accession>